<dbReference type="RefSeq" id="WP_157731234.1">
    <property type="nucleotide sequence ID" value="NZ_BAAAKB010000007.1"/>
</dbReference>
<proteinExistence type="predicted"/>
<dbReference type="KEGG" id="cgv:CGLAU_01805"/>
<sequence length="178" mass="19668">MREKDNAAAKSVEYEIVAKIRPDIAGTFAVGADLAEAVKTQATDEEKQRIVEMLVPLADPALDDHRGRHHREFLRALGDTRFEEQSGTQHRSVDDTSLELAAAAKSVEHQVVVKIRPDIAGTFSLDADLAEAVKAKATDEEKQRIVEKLLPRVDPALGDPRGAHHREFLRALGVTDYK</sequence>
<protein>
    <submittedName>
        <fullName evidence="1">Uncharacterized protein</fullName>
    </submittedName>
</protein>
<dbReference type="AlphaFoldDB" id="A0A1Q2HU26"/>
<accession>A0A1Q2HU26</accession>
<evidence type="ECO:0000313" key="2">
    <source>
        <dbReference type="Proteomes" id="UP000217209"/>
    </source>
</evidence>
<reference evidence="1 2" key="1">
    <citation type="submission" date="2016-12" db="EMBL/GenBank/DDBJ databases">
        <authorList>
            <person name="Song W.-J."/>
            <person name="Kurnit D.M."/>
        </authorList>
    </citation>
    <scope>NUCLEOTIDE SEQUENCE [LARGE SCALE GENOMIC DNA]</scope>
    <source>
        <strain evidence="1 2">DSM 30827</strain>
    </source>
</reference>
<dbReference type="Proteomes" id="UP000217209">
    <property type="component" value="Chromosome"/>
</dbReference>
<evidence type="ECO:0000313" key="1">
    <source>
        <dbReference type="EMBL" id="AQQ14348.1"/>
    </source>
</evidence>
<name>A0A1Q2HU26_9CORY</name>
<keyword evidence="2" id="KW-1185">Reference proteome</keyword>
<dbReference type="EMBL" id="CP019688">
    <property type="protein sequence ID" value="AQQ14348.1"/>
    <property type="molecule type" value="Genomic_DNA"/>
</dbReference>
<organism evidence="1 2">
    <name type="scientific">Corynebacterium glaucum</name>
    <dbReference type="NCBI Taxonomy" id="187491"/>
    <lineage>
        <taxon>Bacteria</taxon>
        <taxon>Bacillati</taxon>
        <taxon>Actinomycetota</taxon>
        <taxon>Actinomycetes</taxon>
        <taxon>Mycobacteriales</taxon>
        <taxon>Corynebacteriaceae</taxon>
        <taxon>Corynebacterium</taxon>
    </lineage>
</organism>
<gene>
    <name evidence="1" type="ORF">CGLAU_01805</name>
</gene>